<protein>
    <submittedName>
        <fullName evidence="1">CBS domain-containing protein</fullName>
    </submittedName>
</protein>
<gene>
    <name evidence="1" type="ORF">WKI58_03395</name>
</gene>
<reference evidence="1" key="1">
    <citation type="submission" date="2024-03" db="EMBL/GenBank/DDBJ databases">
        <title>Novel Streptomyces species of biotechnological and ecological value are a feature of Machair soil.</title>
        <authorList>
            <person name="Prole J.R."/>
            <person name="Goodfellow M."/>
            <person name="Allenby N."/>
            <person name="Ward A.C."/>
        </authorList>
    </citation>
    <scope>NUCLEOTIDE SEQUENCE</scope>
    <source>
        <strain evidence="1">MS1.AVA.4</strain>
    </source>
</reference>
<dbReference type="Proteomes" id="UP001375539">
    <property type="component" value="Unassembled WGS sequence"/>
</dbReference>
<name>A0ACC6QBC9_9ACTN</name>
<accession>A0ACC6QBC9</accession>
<evidence type="ECO:0000313" key="1">
    <source>
        <dbReference type="EMBL" id="MEJ8655580.1"/>
    </source>
</evidence>
<comment type="caution">
    <text evidence="1">The sequence shown here is derived from an EMBL/GenBank/DDBJ whole genome shotgun (WGS) entry which is preliminary data.</text>
</comment>
<keyword evidence="2" id="KW-1185">Reference proteome</keyword>
<sequence length="238" mass="25525">MQHHTVSQVMTQSVVTAHPGSSFQEITGLLNDNNITAVPVVDEEGHPLGVVSEADLLRKAAGLSSPEGRPARLGLVPLDRTPAEAETETAQTMMTSPAITARAAWSLVEAARTMDRNHVKRLPVVDAAGRIVGIVSRCDLLRPFLRPDEAISDEIHRDVLDRTLGLAPGTVHATVRDGVATLTGRVAERADIPVIERLCRSVDGVVAVYQTLGYEYDNLGLDVEPPRGHRTPGGQLGM</sequence>
<organism evidence="1 2">
    <name type="scientific">Streptomyces pratisoli</name>
    <dbReference type="NCBI Taxonomy" id="3139917"/>
    <lineage>
        <taxon>Bacteria</taxon>
        <taxon>Bacillati</taxon>
        <taxon>Actinomycetota</taxon>
        <taxon>Actinomycetes</taxon>
        <taxon>Kitasatosporales</taxon>
        <taxon>Streptomycetaceae</taxon>
        <taxon>Streptomyces</taxon>
    </lineage>
</organism>
<dbReference type="EMBL" id="JBBKAI010000002">
    <property type="protein sequence ID" value="MEJ8655580.1"/>
    <property type="molecule type" value="Genomic_DNA"/>
</dbReference>
<proteinExistence type="predicted"/>
<evidence type="ECO:0000313" key="2">
    <source>
        <dbReference type="Proteomes" id="UP001375539"/>
    </source>
</evidence>